<evidence type="ECO:0000313" key="2">
    <source>
        <dbReference type="Proteomes" id="UP001054945"/>
    </source>
</evidence>
<gene>
    <name evidence="1" type="ORF">CEXT_422721</name>
</gene>
<evidence type="ECO:0000313" key="1">
    <source>
        <dbReference type="EMBL" id="GIZ00263.1"/>
    </source>
</evidence>
<keyword evidence="2" id="KW-1185">Reference proteome</keyword>
<name>A0AAV4XZI6_CAEEX</name>
<proteinExistence type="predicted"/>
<organism evidence="1 2">
    <name type="scientific">Caerostris extrusa</name>
    <name type="common">Bark spider</name>
    <name type="synonym">Caerostris bankana</name>
    <dbReference type="NCBI Taxonomy" id="172846"/>
    <lineage>
        <taxon>Eukaryota</taxon>
        <taxon>Metazoa</taxon>
        <taxon>Ecdysozoa</taxon>
        <taxon>Arthropoda</taxon>
        <taxon>Chelicerata</taxon>
        <taxon>Arachnida</taxon>
        <taxon>Araneae</taxon>
        <taxon>Araneomorphae</taxon>
        <taxon>Entelegynae</taxon>
        <taxon>Araneoidea</taxon>
        <taxon>Araneidae</taxon>
        <taxon>Caerostris</taxon>
    </lineage>
</organism>
<protein>
    <submittedName>
        <fullName evidence="1">Uncharacterized protein</fullName>
    </submittedName>
</protein>
<dbReference type="Proteomes" id="UP001054945">
    <property type="component" value="Unassembled WGS sequence"/>
</dbReference>
<reference evidence="1 2" key="1">
    <citation type="submission" date="2021-06" db="EMBL/GenBank/DDBJ databases">
        <title>Caerostris extrusa draft genome.</title>
        <authorList>
            <person name="Kono N."/>
            <person name="Arakawa K."/>
        </authorList>
    </citation>
    <scope>NUCLEOTIDE SEQUENCE [LARGE SCALE GENOMIC DNA]</scope>
</reference>
<dbReference type="EMBL" id="BPLR01001142">
    <property type="protein sequence ID" value="GIZ00263.1"/>
    <property type="molecule type" value="Genomic_DNA"/>
</dbReference>
<dbReference type="AlphaFoldDB" id="A0AAV4XZI6"/>
<comment type="caution">
    <text evidence="1">The sequence shown here is derived from an EMBL/GenBank/DDBJ whole genome shotgun (WGS) entry which is preliminary data.</text>
</comment>
<accession>A0AAV4XZI6</accession>
<sequence length="94" mass="10978">MRHLKCNLESKVGPNRCANASLLNFLNCFYSKTSLVRASWVGIVLVFEPFREELLEIFSQFLVHFSETQIPERKANFWMENESIYLIQDSVSIC</sequence>